<evidence type="ECO:0000256" key="5">
    <source>
        <dbReference type="ARBA" id="ARBA00023049"/>
    </source>
</evidence>
<evidence type="ECO:0000256" key="1">
    <source>
        <dbReference type="ARBA" id="ARBA00022670"/>
    </source>
</evidence>
<dbReference type="PATRIC" id="fig|389348.3.peg.178"/>
<dbReference type="Pfam" id="PF01435">
    <property type="entry name" value="Peptidase_M48"/>
    <property type="match status" value="1"/>
</dbReference>
<dbReference type="InParanoid" id="A0A0U5JBP4"/>
<protein>
    <recommendedName>
        <fullName evidence="7">Peptidase M48 domain-containing protein</fullName>
    </recommendedName>
</protein>
<keyword evidence="9" id="KW-1185">Reference proteome</keyword>
<keyword evidence="1 6" id="KW-0645">Protease</keyword>
<dbReference type="GO" id="GO:0004222">
    <property type="term" value="F:metalloendopeptidase activity"/>
    <property type="evidence" value="ECO:0007669"/>
    <property type="project" value="InterPro"/>
</dbReference>
<keyword evidence="3 6" id="KW-0378">Hydrolase</keyword>
<evidence type="ECO:0000256" key="6">
    <source>
        <dbReference type="RuleBase" id="RU003983"/>
    </source>
</evidence>
<comment type="cofactor">
    <cofactor evidence="6">
        <name>Zn(2+)</name>
        <dbReference type="ChEBI" id="CHEBI:29105"/>
    </cofactor>
    <text evidence="6">Binds 1 zinc ion per subunit.</text>
</comment>
<comment type="similarity">
    <text evidence="6">Belongs to the peptidase M48 family.</text>
</comment>
<evidence type="ECO:0000313" key="8">
    <source>
        <dbReference type="EMBL" id="CUI15791.1"/>
    </source>
</evidence>
<reference evidence="9" key="1">
    <citation type="submission" date="2015-09" db="EMBL/GenBank/DDBJ databases">
        <authorList>
            <person name="Bertelli C."/>
        </authorList>
    </citation>
    <scope>NUCLEOTIDE SEQUENCE [LARGE SCALE GENOMIC DNA]</scope>
    <source>
        <strain evidence="9">KNic</strain>
    </source>
</reference>
<organism evidence="8 9">
    <name type="scientific">Candidatus Protochlamydia naegleriophila</name>
    <dbReference type="NCBI Taxonomy" id="389348"/>
    <lineage>
        <taxon>Bacteria</taxon>
        <taxon>Pseudomonadati</taxon>
        <taxon>Chlamydiota</taxon>
        <taxon>Chlamydiia</taxon>
        <taxon>Parachlamydiales</taxon>
        <taxon>Parachlamydiaceae</taxon>
        <taxon>Candidatus Protochlamydia</taxon>
    </lineage>
</organism>
<dbReference type="KEGG" id="pnl:PNK_0153"/>
<evidence type="ECO:0000256" key="2">
    <source>
        <dbReference type="ARBA" id="ARBA00022723"/>
    </source>
</evidence>
<accession>A0A0U5JBP4</accession>
<keyword evidence="5 6" id="KW-0482">Metalloprotease</keyword>
<keyword evidence="2" id="KW-0479">Metal-binding</keyword>
<evidence type="ECO:0000259" key="7">
    <source>
        <dbReference type="Pfam" id="PF01435"/>
    </source>
</evidence>
<proteinExistence type="inferred from homology"/>
<keyword evidence="4 6" id="KW-0862">Zinc</keyword>
<sequence length="326" mass="36954">MSIGAMFGGGFYVIQGGFQLLENTYPEKNWELNGEALASKLPKNEQAKLKKIETMKNRICQVAGIPESQVSIRLQRRGLAELHGHANKAVLAIGLELLEAYQITEVSTKGPVLKLPSLFREFIDNLPEHPDDLKQTIKSMKPQDREHYWSLSKDYAFNLSDEEMQFIIGHEILGHAVSYDSAWNGVYTTVCGIGAYCSALLADAYFPFPGSSLIWQAAFYTVSYIGLQSVLVRRQEKNADRQSLMVNDHVAGGVKFFKRLMALNLLNKYHKHRVGTEPHFYQLFTNSEGDHCGSFHNENVRDRLLRCLQVKQQLFTQAEKQVDLKP</sequence>
<name>A0A0U5JBP4_9BACT</name>
<dbReference type="RefSeq" id="WP_059059689.1">
    <property type="nucleotide sequence ID" value="NZ_LN879502.1"/>
</dbReference>
<evidence type="ECO:0000256" key="4">
    <source>
        <dbReference type="ARBA" id="ARBA00022833"/>
    </source>
</evidence>
<dbReference type="Proteomes" id="UP000069902">
    <property type="component" value="Chromosome cPNK"/>
</dbReference>
<dbReference type="GO" id="GO:0046872">
    <property type="term" value="F:metal ion binding"/>
    <property type="evidence" value="ECO:0007669"/>
    <property type="project" value="UniProtKB-KW"/>
</dbReference>
<evidence type="ECO:0000256" key="3">
    <source>
        <dbReference type="ARBA" id="ARBA00022801"/>
    </source>
</evidence>
<dbReference type="EMBL" id="LN879502">
    <property type="protein sequence ID" value="CUI15791.1"/>
    <property type="molecule type" value="Genomic_DNA"/>
</dbReference>
<evidence type="ECO:0000313" key="9">
    <source>
        <dbReference type="Proteomes" id="UP000069902"/>
    </source>
</evidence>
<dbReference type="GO" id="GO:0006508">
    <property type="term" value="P:proteolysis"/>
    <property type="evidence" value="ECO:0007669"/>
    <property type="project" value="UniProtKB-KW"/>
</dbReference>
<feature type="domain" description="Peptidase M48" evidence="7">
    <location>
        <begin position="159"/>
        <end position="246"/>
    </location>
</feature>
<dbReference type="AlphaFoldDB" id="A0A0U5JBP4"/>
<dbReference type="InterPro" id="IPR001915">
    <property type="entry name" value="Peptidase_M48"/>
</dbReference>
<gene>
    <name evidence="8" type="ORF">PNK_0153</name>
</gene>